<dbReference type="AlphaFoldDB" id="G2GF83"/>
<proteinExistence type="predicted"/>
<accession>G2GF83</accession>
<keyword evidence="2" id="KW-1185">Reference proteome</keyword>
<dbReference type="EMBL" id="AGBF01000076">
    <property type="protein sequence ID" value="EGX57833.1"/>
    <property type="molecule type" value="Genomic_DNA"/>
</dbReference>
<reference evidence="1 2" key="1">
    <citation type="submission" date="2011-08" db="EMBL/GenBank/DDBJ databases">
        <authorList>
            <person name="Lin Y."/>
            <person name="Hao X."/>
            <person name="Johnstone L."/>
            <person name="Miller S.J."/>
            <person name="Wei G."/>
            <person name="Rensing C."/>
        </authorList>
    </citation>
    <scope>NUCLEOTIDE SEQUENCE [LARGE SCALE GENOMIC DNA]</scope>
    <source>
        <strain evidence="1 2">K42</strain>
    </source>
</reference>
<name>G2GF83_9ACTN</name>
<dbReference type="PATRIC" id="fig|700597.3.peg.4089"/>
<dbReference type="Proteomes" id="UP000004217">
    <property type="component" value="Unassembled WGS sequence"/>
</dbReference>
<evidence type="ECO:0000313" key="1">
    <source>
        <dbReference type="EMBL" id="EGX57833.1"/>
    </source>
</evidence>
<protein>
    <submittedName>
        <fullName evidence="1">Uncharacterized protein</fullName>
    </submittedName>
</protein>
<organism evidence="1 2">
    <name type="scientific">Streptomyces zinciresistens K42</name>
    <dbReference type="NCBI Taxonomy" id="700597"/>
    <lineage>
        <taxon>Bacteria</taxon>
        <taxon>Bacillati</taxon>
        <taxon>Actinomycetota</taxon>
        <taxon>Actinomycetes</taxon>
        <taxon>Kitasatosporales</taxon>
        <taxon>Streptomycetaceae</taxon>
        <taxon>Streptomyces</taxon>
    </lineage>
</organism>
<evidence type="ECO:0000313" key="2">
    <source>
        <dbReference type="Proteomes" id="UP000004217"/>
    </source>
</evidence>
<comment type="caution">
    <text evidence="1">The sequence shown here is derived from an EMBL/GenBank/DDBJ whole genome shotgun (WGS) entry which is preliminary data.</text>
</comment>
<gene>
    <name evidence="1" type="ORF">SZN_20836</name>
</gene>
<sequence>MHQVLVEVEALVCELRPSSPRRGARRIVRELGSAGW</sequence>